<evidence type="ECO:0000313" key="1">
    <source>
        <dbReference type="EMBL" id="EFF68870.1"/>
    </source>
</evidence>
<dbReference type="SUPFAM" id="SSF52540">
    <property type="entry name" value="P-loop containing nucleoside triphosphate hydrolases"/>
    <property type="match status" value="1"/>
</dbReference>
<reference evidence="1 2" key="1">
    <citation type="submission" date="2010-02" db="EMBL/GenBank/DDBJ databases">
        <authorList>
            <person name="Weinstock G."/>
            <person name="Sodergren E."/>
            <person name="Clifton S."/>
            <person name="Fulton L."/>
            <person name="Fulton B."/>
            <person name="Courtney L."/>
            <person name="Fronick C."/>
            <person name="Harrison M."/>
            <person name="Strong C."/>
            <person name="Farmer C."/>
            <person name="Delahaunty K."/>
            <person name="Markovic C."/>
            <person name="Hall O."/>
            <person name="Minx P."/>
            <person name="Tomlinson C."/>
            <person name="Mitreva M."/>
            <person name="Nelson J."/>
            <person name="Hou S."/>
            <person name="Wollam A."/>
            <person name="Pepin K.H."/>
            <person name="Johnson M."/>
            <person name="Bhonagiri V."/>
            <person name="Zhang X."/>
            <person name="Suruliraj S."/>
            <person name="Warren W."/>
            <person name="Chinwalla A."/>
            <person name="Mardis E.R."/>
            <person name="Wilson R.K."/>
        </authorList>
    </citation>
    <scope>NUCLEOTIDE SEQUENCE [LARGE SCALE GENOMIC DNA]</scope>
    <source>
        <strain evidence="1 2">DSM 2876</strain>
    </source>
</reference>
<comment type="caution">
    <text evidence="1">The sequence shown here is derived from an EMBL/GenBank/DDBJ whole genome shotgun (WGS) entry which is preliminary data.</text>
</comment>
<dbReference type="EMBL" id="ABWN01000023">
    <property type="protein sequence ID" value="EFF68870.1"/>
    <property type="molecule type" value="Genomic_DNA"/>
</dbReference>
<dbReference type="AlphaFoldDB" id="D4RYP6"/>
<name>D4RYP6_9FIRM</name>
<keyword evidence="2" id="KW-1185">Reference proteome</keyword>
<accession>D4RYP6</accession>
<dbReference type="GeneID" id="98918830"/>
<dbReference type="Proteomes" id="UP000006238">
    <property type="component" value="Unassembled WGS sequence"/>
</dbReference>
<dbReference type="STRING" id="45851.BHV86_00330"/>
<evidence type="ECO:0000313" key="2">
    <source>
        <dbReference type="Proteomes" id="UP000006238"/>
    </source>
</evidence>
<gene>
    <name evidence="1" type="ORF">BUTYVIB_00954</name>
</gene>
<dbReference type="InterPro" id="IPR027417">
    <property type="entry name" value="P-loop_NTPase"/>
</dbReference>
<dbReference type="HOGENOM" id="CLU_2463242_0_0_9"/>
<sequence>MVNPFNAGINAVTNCINGLKNVITSQKSGGMTFFYKKDEATSALDAGTEEVVLGNLRSMTDKTVIIVTHRPAALKLCDRQVAFGEERW</sequence>
<proteinExistence type="predicted"/>
<protein>
    <submittedName>
        <fullName evidence="1">Uncharacterized protein</fullName>
    </submittedName>
</protein>
<dbReference type="Gene3D" id="3.40.50.300">
    <property type="entry name" value="P-loop containing nucleotide triphosphate hydrolases"/>
    <property type="match status" value="1"/>
</dbReference>
<organism evidence="1 2">
    <name type="scientific">Eshraghiella crossota DSM 2876</name>
    <dbReference type="NCBI Taxonomy" id="511680"/>
    <lineage>
        <taxon>Bacteria</taxon>
        <taxon>Bacillati</taxon>
        <taxon>Bacillota</taxon>
        <taxon>Clostridia</taxon>
        <taxon>Lachnospirales</taxon>
        <taxon>Lachnospiraceae</taxon>
        <taxon>Eshraghiella</taxon>
    </lineage>
</organism>
<dbReference type="RefSeq" id="WP_005602175.1">
    <property type="nucleotide sequence ID" value="NZ_GG663522.1"/>
</dbReference>